<gene>
    <name evidence="1" type="ORF">BE18_43150</name>
</gene>
<sequence>MLERLRLTRGEPEAPPAFAMLVRGIALAPGARAEGGCLDVDQQLEGALEQILLRGSEDERRRRILG</sequence>
<reference evidence="1 2" key="1">
    <citation type="submission" date="2014-02" db="EMBL/GenBank/DDBJ databases">
        <title>The small core and large imbalanced accessory genome model reveals a collaborative survival strategy of Sorangium cellulosum strains in nature.</title>
        <authorList>
            <person name="Han K."/>
            <person name="Peng R."/>
            <person name="Blom J."/>
            <person name="Li Y.-Z."/>
        </authorList>
    </citation>
    <scope>NUCLEOTIDE SEQUENCE [LARGE SCALE GENOMIC DNA]</scope>
    <source>
        <strain evidence="1 2">So0149</strain>
    </source>
</reference>
<dbReference type="Proteomes" id="UP000075515">
    <property type="component" value="Unassembled WGS sequence"/>
</dbReference>
<proteinExistence type="predicted"/>
<dbReference type="EMBL" id="JEMC01003097">
    <property type="protein sequence ID" value="KYF83657.1"/>
    <property type="molecule type" value="Genomic_DNA"/>
</dbReference>
<comment type="caution">
    <text evidence="1">The sequence shown here is derived from an EMBL/GenBank/DDBJ whole genome shotgun (WGS) entry which is preliminary data.</text>
</comment>
<organism evidence="1 2">
    <name type="scientific">Sorangium cellulosum</name>
    <name type="common">Polyangium cellulosum</name>
    <dbReference type="NCBI Taxonomy" id="56"/>
    <lineage>
        <taxon>Bacteria</taxon>
        <taxon>Pseudomonadati</taxon>
        <taxon>Myxococcota</taxon>
        <taxon>Polyangia</taxon>
        <taxon>Polyangiales</taxon>
        <taxon>Polyangiaceae</taxon>
        <taxon>Sorangium</taxon>
    </lineage>
</organism>
<evidence type="ECO:0000313" key="2">
    <source>
        <dbReference type="Proteomes" id="UP000075515"/>
    </source>
</evidence>
<accession>A0A150RTV2</accession>
<dbReference type="AlphaFoldDB" id="A0A150RTV2"/>
<evidence type="ECO:0000313" key="1">
    <source>
        <dbReference type="EMBL" id="KYF83657.1"/>
    </source>
</evidence>
<protein>
    <submittedName>
        <fullName evidence="1">Uncharacterized protein</fullName>
    </submittedName>
</protein>
<name>A0A150RTV2_SORCE</name>